<dbReference type="InterPro" id="IPR036721">
    <property type="entry name" value="RCK_C_sf"/>
</dbReference>
<proteinExistence type="predicted"/>
<dbReference type="AlphaFoldDB" id="A0A0F5YE16"/>
<dbReference type="GO" id="GO:0006813">
    <property type="term" value="P:potassium ion transport"/>
    <property type="evidence" value="ECO:0007669"/>
    <property type="project" value="InterPro"/>
</dbReference>
<protein>
    <recommendedName>
        <fullName evidence="3">RCK C-terminal domain-containing protein</fullName>
    </recommendedName>
</protein>
<reference evidence="1 2" key="1">
    <citation type="submission" date="2015-06" db="EMBL/GenBank/DDBJ databases">
        <title>Draft genome assembly of filamentous brackish cyanobacterium Limnoraphis robusta strain CS-951.</title>
        <authorList>
            <person name="Willis A."/>
            <person name="Parks M."/>
            <person name="Burford M.A."/>
        </authorList>
    </citation>
    <scope>NUCLEOTIDE SEQUENCE [LARGE SCALE GENOMIC DNA]</scope>
    <source>
        <strain evidence="1 2">CS-951</strain>
    </source>
</reference>
<dbReference type="Gene3D" id="3.30.70.1450">
    <property type="entry name" value="Regulator of K+ conductance, C-terminal domain"/>
    <property type="match status" value="1"/>
</dbReference>
<dbReference type="Proteomes" id="UP000033607">
    <property type="component" value="Unassembled WGS sequence"/>
</dbReference>
<organism evidence="1 2">
    <name type="scientific">Limnoraphis robusta CS-951</name>
    <dbReference type="NCBI Taxonomy" id="1637645"/>
    <lineage>
        <taxon>Bacteria</taxon>
        <taxon>Bacillati</taxon>
        <taxon>Cyanobacteriota</taxon>
        <taxon>Cyanophyceae</taxon>
        <taxon>Oscillatoriophycideae</taxon>
        <taxon>Oscillatoriales</taxon>
        <taxon>Sirenicapillariaceae</taxon>
        <taxon>Limnoraphis</taxon>
    </lineage>
</organism>
<sequence length="90" mass="10151">MMHREKPTAVSIRVCFKSCYCGIRLRDIVLPEECQMLGLVRGNNVIFVSENPEVKCDDVLLAVAINPMYSPELQLCLKKLKPLSVSQISK</sequence>
<evidence type="ECO:0000313" key="1">
    <source>
        <dbReference type="EMBL" id="KKD37013.1"/>
    </source>
</evidence>
<accession>A0A0F5YE16</accession>
<evidence type="ECO:0000313" key="2">
    <source>
        <dbReference type="Proteomes" id="UP000033607"/>
    </source>
</evidence>
<comment type="caution">
    <text evidence="1">The sequence shown here is derived from an EMBL/GenBank/DDBJ whole genome shotgun (WGS) entry which is preliminary data.</text>
</comment>
<evidence type="ECO:0008006" key="3">
    <source>
        <dbReference type="Google" id="ProtNLM"/>
    </source>
</evidence>
<name>A0A0F5YE16_9CYAN</name>
<dbReference type="EMBL" id="LATL02000186">
    <property type="protein sequence ID" value="KKD37013.1"/>
    <property type="molecule type" value="Genomic_DNA"/>
</dbReference>
<gene>
    <name evidence="1" type="ORF">WN50_16655</name>
</gene>